<reference evidence="5" key="2">
    <citation type="submission" date="2021-03" db="EMBL/GenBank/DDBJ databases">
        <authorList>
            <person name="Artuso I."/>
            <person name="Turrini P."/>
            <person name="Pirolo M."/>
            <person name="Lugli G.A."/>
            <person name="Ventura M."/>
            <person name="Visca P."/>
        </authorList>
    </citation>
    <scope>NUCLEOTIDE SEQUENCE</scope>
    <source>
        <strain evidence="5">LMG 26462</strain>
    </source>
</reference>
<gene>
    <name evidence="5" type="ORF">J1C56_29385</name>
</gene>
<comment type="caution">
    <text evidence="5">The sequence shown here is derived from an EMBL/GenBank/DDBJ whole genome shotgun (WGS) entry which is preliminary data.</text>
</comment>
<dbReference type="InterPro" id="IPR016032">
    <property type="entry name" value="Sig_transdc_resp-reg_C-effctor"/>
</dbReference>
<keyword evidence="1" id="KW-0805">Transcription regulation</keyword>
<evidence type="ECO:0000256" key="2">
    <source>
        <dbReference type="ARBA" id="ARBA00023125"/>
    </source>
</evidence>
<evidence type="ECO:0000256" key="1">
    <source>
        <dbReference type="ARBA" id="ARBA00023015"/>
    </source>
</evidence>
<dbReference type="SUPFAM" id="SSF46894">
    <property type="entry name" value="C-terminal effector domain of the bipartite response regulators"/>
    <property type="match status" value="1"/>
</dbReference>
<name>A0A9X1AH55_9HYPH</name>
<reference evidence="5" key="1">
    <citation type="journal article" date="2021" name="Microorganisms">
        <title>Phylogenomic Reconstruction and Metabolic Potential of the Genus Aminobacter.</title>
        <authorList>
            <person name="Artuso I."/>
            <person name="Turrini P."/>
            <person name="Pirolo M."/>
            <person name="Lugli G.A."/>
            <person name="Ventura M."/>
            <person name="Visca P."/>
        </authorList>
    </citation>
    <scope>NUCLEOTIDE SEQUENCE</scope>
    <source>
        <strain evidence="5">LMG 26462</strain>
    </source>
</reference>
<dbReference type="GO" id="GO:0003677">
    <property type="term" value="F:DNA binding"/>
    <property type="evidence" value="ECO:0007669"/>
    <property type="project" value="UniProtKB-KW"/>
</dbReference>
<proteinExistence type="predicted"/>
<dbReference type="EMBL" id="JAFLWW010000013">
    <property type="protein sequence ID" value="MBT1159668.1"/>
    <property type="molecule type" value="Genomic_DNA"/>
</dbReference>
<dbReference type="InterPro" id="IPR000792">
    <property type="entry name" value="Tscrpt_reg_LuxR_C"/>
</dbReference>
<organism evidence="5 6">
    <name type="scientific">Aminobacter anthyllidis</name>
    <dbReference type="NCBI Taxonomy" id="1035067"/>
    <lineage>
        <taxon>Bacteria</taxon>
        <taxon>Pseudomonadati</taxon>
        <taxon>Pseudomonadota</taxon>
        <taxon>Alphaproteobacteria</taxon>
        <taxon>Hyphomicrobiales</taxon>
        <taxon>Phyllobacteriaceae</taxon>
        <taxon>Aminobacter</taxon>
    </lineage>
</organism>
<dbReference type="Proteomes" id="UP001138921">
    <property type="component" value="Unassembled WGS sequence"/>
</dbReference>
<dbReference type="PROSITE" id="PS50043">
    <property type="entry name" value="HTH_LUXR_2"/>
    <property type="match status" value="1"/>
</dbReference>
<dbReference type="SMART" id="SM00421">
    <property type="entry name" value="HTH_LUXR"/>
    <property type="match status" value="1"/>
</dbReference>
<sequence>MAPLSPLDAVESFGSTVLTRREHDIVRLIFLGYPNIKIAERLHLSVNTVKNHRKRMYLKLDITTERELILKFMLPYVSQP</sequence>
<accession>A0A9X1AH55</accession>
<keyword evidence="3" id="KW-0804">Transcription</keyword>
<dbReference type="PANTHER" id="PTHR44688:SF16">
    <property type="entry name" value="DNA-BINDING TRANSCRIPTIONAL ACTIVATOR DEVR_DOSR"/>
    <property type="match status" value="1"/>
</dbReference>
<dbReference type="Pfam" id="PF00196">
    <property type="entry name" value="GerE"/>
    <property type="match status" value="1"/>
</dbReference>
<evidence type="ECO:0000313" key="6">
    <source>
        <dbReference type="Proteomes" id="UP001138921"/>
    </source>
</evidence>
<keyword evidence="6" id="KW-1185">Reference proteome</keyword>
<evidence type="ECO:0000313" key="5">
    <source>
        <dbReference type="EMBL" id="MBT1159668.1"/>
    </source>
</evidence>
<keyword evidence="2" id="KW-0238">DNA-binding</keyword>
<dbReference type="PROSITE" id="PS00622">
    <property type="entry name" value="HTH_LUXR_1"/>
    <property type="match status" value="1"/>
</dbReference>
<evidence type="ECO:0000259" key="4">
    <source>
        <dbReference type="PROSITE" id="PS50043"/>
    </source>
</evidence>
<feature type="domain" description="HTH luxR-type" evidence="4">
    <location>
        <begin position="11"/>
        <end position="76"/>
    </location>
</feature>
<dbReference type="PANTHER" id="PTHR44688">
    <property type="entry name" value="DNA-BINDING TRANSCRIPTIONAL ACTIVATOR DEVR_DOSR"/>
    <property type="match status" value="1"/>
</dbReference>
<dbReference type="Gene3D" id="1.10.10.10">
    <property type="entry name" value="Winged helix-like DNA-binding domain superfamily/Winged helix DNA-binding domain"/>
    <property type="match status" value="1"/>
</dbReference>
<evidence type="ECO:0000256" key="3">
    <source>
        <dbReference type="ARBA" id="ARBA00023163"/>
    </source>
</evidence>
<dbReference type="InterPro" id="IPR036388">
    <property type="entry name" value="WH-like_DNA-bd_sf"/>
</dbReference>
<dbReference type="GO" id="GO:0006355">
    <property type="term" value="P:regulation of DNA-templated transcription"/>
    <property type="evidence" value="ECO:0007669"/>
    <property type="project" value="InterPro"/>
</dbReference>
<dbReference type="CDD" id="cd06170">
    <property type="entry name" value="LuxR_C_like"/>
    <property type="match status" value="1"/>
</dbReference>
<protein>
    <submittedName>
        <fullName evidence="5">Helix-turn-helix transcriptional regulator</fullName>
    </submittedName>
</protein>
<dbReference type="AlphaFoldDB" id="A0A9X1AH55"/>
<dbReference type="PRINTS" id="PR00038">
    <property type="entry name" value="HTHLUXR"/>
</dbReference>